<dbReference type="InterPro" id="IPR036378">
    <property type="entry name" value="FAS1_dom_sf"/>
</dbReference>
<keyword evidence="1" id="KW-0732">Signal</keyword>
<dbReference type="PANTHER" id="PTHR10900">
    <property type="entry name" value="PERIOSTIN-RELATED"/>
    <property type="match status" value="1"/>
</dbReference>
<protein>
    <submittedName>
        <fullName evidence="3">Fasciclin domain-containing protein</fullName>
    </submittedName>
</protein>
<accession>A0A7K0EGB6</accession>
<organism evidence="3 4">
    <name type="scientific">Larkinella terrae</name>
    <dbReference type="NCBI Taxonomy" id="2025311"/>
    <lineage>
        <taxon>Bacteria</taxon>
        <taxon>Pseudomonadati</taxon>
        <taxon>Bacteroidota</taxon>
        <taxon>Cytophagia</taxon>
        <taxon>Cytophagales</taxon>
        <taxon>Spirosomataceae</taxon>
        <taxon>Larkinella</taxon>
    </lineage>
</organism>
<evidence type="ECO:0000313" key="3">
    <source>
        <dbReference type="EMBL" id="MRS60752.1"/>
    </source>
</evidence>
<evidence type="ECO:0000256" key="1">
    <source>
        <dbReference type="SAM" id="SignalP"/>
    </source>
</evidence>
<dbReference type="FunFam" id="2.30.180.10:FF:000032">
    <property type="entry name" value="Fasciclin domain-containing protein, putative"/>
    <property type="match status" value="1"/>
</dbReference>
<sequence>MKKTLFLPFRSHTLVLAVFVTLFTFTTSCDNEKEDAPAQPKTAADYFSENSDFSILKAAMLQAGQLDAFKNPNLTVFAPNDAAFRASGVTDATSLTALSKEQLTGILQYHVLKAAVASTGFPMEKNKAVQTSLSINNQAVLAYITNGTSGLFINGAKVIKPDVQVANGVIHVIDHILLPPPPGSGGSLVGVVQADTSLTLLGAAALRIAAVNPTLAGVLTGTSPYTTFAPTNSAFRALKLSTPDTINKVPVATLTAILANHVVSGRLYSNDLTTGDVTAYSTGKLTVNSSGSAVTVKSSGIASPATVTRANVTATNGVVHKIDKVLL</sequence>
<dbReference type="InterPro" id="IPR050904">
    <property type="entry name" value="Adhesion/Biosynth-related"/>
</dbReference>
<dbReference type="RefSeq" id="WP_154174009.1">
    <property type="nucleotide sequence ID" value="NZ_WJXZ01000002.1"/>
</dbReference>
<dbReference type="PROSITE" id="PS50213">
    <property type="entry name" value="FAS1"/>
    <property type="match status" value="2"/>
</dbReference>
<name>A0A7K0EGB6_9BACT</name>
<dbReference type="AlphaFoldDB" id="A0A7K0EGB6"/>
<dbReference type="OrthoDB" id="1119934at2"/>
<reference evidence="3 4" key="1">
    <citation type="journal article" date="2018" name="Antonie Van Leeuwenhoek">
        <title>Larkinella terrae sp. nov., isolated from soil on Jeju Island, South Korea.</title>
        <authorList>
            <person name="Ten L.N."/>
            <person name="Jeon J."/>
            <person name="Park S.J."/>
            <person name="Park S."/>
            <person name="Lee S.Y."/>
            <person name="Kim M.K."/>
            <person name="Jung H.Y."/>
        </authorList>
    </citation>
    <scope>NUCLEOTIDE SEQUENCE [LARGE SCALE GENOMIC DNA]</scope>
    <source>
        <strain evidence="3 4">KCTC 52001</strain>
    </source>
</reference>
<dbReference type="SMART" id="SM00554">
    <property type="entry name" value="FAS1"/>
    <property type="match status" value="2"/>
</dbReference>
<dbReference type="PANTHER" id="PTHR10900:SF77">
    <property type="entry name" value="FI19380P1"/>
    <property type="match status" value="1"/>
</dbReference>
<dbReference type="InterPro" id="IPR000782">
    <property type="entry name" value="FAS1_domain"/>
</dbReference>
<feature type="signal peptide" evidence="1">
    <location>
        <begin position="1"/>
        <end position="29"/>
    </location>
</feature>
<evidence type="ECO:0000313" key="4">
    <source>
        <dbReference type="Proteomes" id="UP000441754"/>
    </source>
</evidence>
<dbReference type="Proteomes" id="UP000441754">
    <property type="component" value="Unassembled WGS sequence"/>
</dbReference>
<gene>
    <name evidence="3" type="ORF">GJJ30_05560</name>
</gene>
<feature type="chain" id="PRO_5029578039" evidence="1">
    <location>
        <begin position="30"/>
        <end position="327"/>
    </location>
</feature>
<evidence type="ECO:0000259" key="2">
    <source>
        <dbReference type="PROSITE" id="PS50213"/>
    </source>
</evidence>
<feature type="domain" description="FAS1" evidence="2">
    <location>
        <begin position="40"/>
        <end position="177"/>
    </location>
</feature>
<feature type="domain" description="FAS1" evidence="2">
    <location>
        <begin position="185"/>
        <end position="326"/>
    </location>
</feature>
<keyword evidence="4" id="KW-1185">Reference proteome</keyword>
<dbReference type="PROSITE" id="PS51257">
    <property type="entry name" value="PROKAR_LIPOPROTEIN"/>
    <property type="match status" value="1"/>
</dbReference>
<dbReference type="SUPFAM" id="SSF82153">
    <property type="entry name" value="FAS1 domain"/>
    <property type="match status" value="2"/>
</dbReference>
<dbReference type="Gene3D" id="2.30.180.10">
    <property type="entry name" value="FAS1 domain"/>
    <property type="match status" value="2"/>
</dbReference>
<proteinExistence type="predicted"/>
<comment type="caution">
    <text evidence="3">The sequence shown here is derived from an EMBL/GenBank/DDBJ whole genome shotgun (WGS) entry which is preliminary data.</text>
</comment>
<dbReference type="Pfam" id="PF02469">
    <property type="entry name" value="Fasciclin"/>
    <property type="match status" value="2"/>
</dbReference>
<dbReference type="EMBL" id="WJXZ01000002">
    <property type="protein sequence ID" value="MRS60752.1"/>
    <property type="molecule type" value="Genomic_DNA"/>
</dbReference>